<dbReference type="Proteomes" id="UP000515570">
    <property type="component" value="Chromosome"/>
</dbReference>
<accession>A0A7G5FCN7</accession>
<sequence>MDDFVVGGQDRELTPEEQLAEITWYFEEHYPLSDQEDWLARLPDRLTHAAMMQLGAAADHEMPGVLYSEGIRLSEHGLGVLFTPSHPTGRTAVASWGRPDGPATDNYWYPLVAAAAQLSGTTILVTNQVAEAKSFAPTAWGLADGCPLVEDAGYDNYLLTRPNGDWIQTPAAARDEIKAVAEFLNGY</sequence>
<evidence type="ECO:0000313" key="1">
    <source>
        <dbReference type="EMBL" id="QMV84378.1"/>
    </source>
</evidence>
<dbReference type="AlphaFoldDB" id="A0A7G5FCN7"/>
<dbReference type="EMBL" id="CP059833">
    <property type="protein sequence ID" value="QMV84378.1"/>
    <property type="molecule type" value="Genomic_DNA"/>
</dbReference>
<proteinExistence type="predicted"/>
<gene>
    <name evidence="1" type="ORF">HW450_08345</name>
</gene>
<protein>
    <submittedName>
        <fullName evidence="1">Uncharacterized protein</fullName>
    </submittedName>
</protein>
<dbReference type="RefSeq" id="WP_182385187.1">
    <property type="nucleotide sequence ID" value="NZ_CP059833.1"/>
</dbReference>
<organism evidence="1 2">
    <name type="scientific">Corynebacterium hindlerae</name>
    <dbReference type="NCBI Taxonomy" id="699041"/>
    <lineage>
        <taxon>Bacteria</taxon>
        <taxon>Bacillati</taxon>
        <taxon>Actinomycetota</taxon>
        <taxon>Actinomycetes</taxon>
        <taxon>Mycobacteriales</taxon>
        <taxon>Corynebacteriaceae</taxon>
        <taxon>Corynebacterium</taxon>
    </lineage>
</organism>
<keyword evidence="2" id="KW-1185">Reference proteome</keyword>
<name>A0A7G5FCN7_9CORY</name>
<reference evidence="1 2" key="1">
    <citation type="submission" date="2020-07" db="EMBL/GenBank/DDBJ databases">
        <title>non toxigenic Corynebacterium sp. nov from a clinical source.</title>
        <authorList>
            <person name="Bernier A.-M."/>
            <person name="Bernard K."/>
        </authorList>
    </citation>
    <scope>NUCLEOTIDE SEQUENCE [LARGE SCALE GENOMIC DNA]</scope>
    <source>
        <strain evidence="2">NML 93-0612</strain>
    </source>
</reference>
<evidence type="ECO:0000313" key="2">
    <source>
        <dbReference type="Proteomes" id="UP000515570"/>
    </source>
</evidence>